<dbReference type="InterPro" id="IPR036388">
    <property type="entry name" value="WH-like_DNA-bd_sf"/>
</dbReference>
<proteinExistence type="inferred from homology"/>
<organism evidence="7 8">
    <name type="scientific">Siphonobacter aquaeclarae</name>
    <dbReference type="NCBI Taxonomy" id="563176"/>
    <lineage>
        <taxon>Bacteria</taxon>
        <taxon>Pseudomonadati</taxon>
        <taxon>Bacteroidota</taxon>
        <taxon>Cytophagia</taxon>
        <taxon>Cytophagales</taxon>
        <taxon>Cytophagaceae</taxon>
        <taxon>Siphonobacter</taxon>
    </lineage>
</organism>
<dbReference type="NCBIfam" id="TIGR02937">
    <property type="entry name" value="sigma70-ECF"/>
    <property type="match status" value="1"/>
</dbReference>
<dbReference type="PANTHER" id="PTHR43133">
    <property type="entry name" value="RNA POLYMERASE ECF-TYPE SIGMA FACTO"/>
    <property type="match status" value="1"/>
</dbReference>
<name>A0A1G9QFS8_9BACT</name>
<dbReference type="InterPro" id="IPR013325">
    <property type="entry name" value="RNA_pol_sigma_r2"/>
</dbReference>
<dbReference type="Pfam" id="PF08281">
    <property type="entry name" value="Sigma70_r4_2"/>
    <property type="match status" value="1"/>
</dbReference>
<evidence type="ECO:0000256" key="4">
    <source>
        <dbReference type="ARBA" id="ARBA00023163"/>
    </source>
</evidence>
<dbReference type="Gene3D" id="1.10.1740.10">
    <property type="match status" value="1"/>
</dbReference>
<comment type="similarity">
    <text evidence="1">Belongs to the sigma-70 factor family. ECF subfamily.</text>
</comment>
<feature type="domain" description="RNA polymerase sigma factor 70 region 4 type 2" evidence="6">
    <location>
        <begin position="116"/>
        <end position="167"/>
    </location>
</feature>
<evidence type="ECO:0000256" key="2">
    <source>
        <dbReference type="ARBA" id="ARBA00023015"/>
    </source>
</evidence>
<dbReference type="InterPro" id="IPR039425">
    <property type="entry name" value="RNA_pol_sigma-70-like"/>
</dbReference>
<evidence type="ECO:0000313" key="8">
    <source>
        <dbReference type="Proteomes" id="UP000198901"/>
    </source>
</evidence>
<dbReference type="Gene3D" id="1.10.10.10">
    <property type="entry name" value="Winged helix-like DNA-binding domain superfamily/Winged helix DNA-binding domain"/>
    <property type="match status" value="1"/>
</dbReference>
<dbReference type="GO" id="GO:0003677">
    <property type="term" value="F:DNA binding"/>
    <property type="evidence" value="ECO:0007669"/>
    <property type="project" value="InterPro"/>
</dbReference>
<dbReference type="CDD" id="cd06171">
    <property type="entry name" value="Sigma70_r4"/>
    <property type="match status" value="1"/>
</dbReference>
<feature type="domain" description="RNA polymerase sigma-70 region 2" evidence="5">
    <location>
        <begin position="18"/>
        <end position="84"/>
    </location>
</feature>
<dbReference type="InterPro" id="IPR014284">
    <property type="entry name" value="RNA_pol_sigma-70_dom"/>
</dbReference>
<dbReference type="AlphaFoldDB" id="A0A1G9QFS8"/>
<dbReference type="InterPro" id="IPR013249">
    <property type="entry name" value="RNA_pol_sigma70_r4_t2"/>
</dbReference>
<dbReference type="Pfam" id="PF04542">
    <property type="entry name" value="Sigma70_r2"/>
    <property type="match status" value="1"/>
</dbReference>
<dbReference type="RefSeq" id="WP_093202616.1">
    <property type="nucleotide sequence ID" value="NZ_FNGS01000004.1"/>
</dbReference>
<dbReference type="InterPro" id="IPR013324">
    <property type="entry name" value="RNA_pol_sigma_r3/r4-like"/>
</dbReference>
<gene>
    <name evidence="7" type="ORF">SAMN04488090_2588</name>
</gene>
<protein>
    <submittedName>
        <fullName evidence="7">RNA polymerase sigma-70 factor, ECF subfamily</fullName>
    </submittedName>
</protein>
<reference evidence="7 8" key="1">
    <citation type="submission" date="2016-10" db="EMBL/GenBank/DDBJ databases">
        <authorList>
            <person name="de Groot N.N."/>
        </authorList>
    </citation>
    <scope>NUCLEOTIDE SEQUENCE [LARGE SCALE GENOMIC DNA]</scope>
    <source>
        <strain evidence="7 8">DSM 21668</strain>
    </source>
</reference>
<keyword evidence="2" id="KW-0805">Transcription regulation</keyword>
<evidence type="ECO:0000259" key="6">
    <source>
        <dbReference type="Pfam" id="PF08281"/>
    </source>
</evidence>
<evidence type="ECO:0000256" key="1">
    <source>
        <dbReference type="ARBA" id="ARBA00010641"/>
    </source>
</evidence>
<keyword evidence="4" id="KW-0804">Transcription</keyword>
<dbReference type="InterPro" id="IPR007627">
    <property type="entry name" value="RNA_pol_sigma70_r2"/>
</dbReference>
<evidence type="ECO:0000313" key="7">
    <source>
        <dbReference type="EMBL" id="SDM09165.1"/>
    </source>
</evidence>
<dbReference type="OrthoDB" id="9785675at2"/>
<dbReference type="Proteomes" id="UP000198901">
    <property type="component" value="Unassembled WGS sequence"/>
</dbReference>
<dbReference type="GO" id="GO:0006352">
    <property type="term" value="P:DNA-templated transcription initiation"/>
    <property type="evidence" value="ECO:0007669"/>
    <property type="project" value="InterPro"/>
</dbReference>
<dbReference type="GO" id="GO:0016987">
    <property type="term" value="F:sigma factor activity"/>
    <property type="evidence" value="ECO:0007669"/>
    <property type="project" value="UniProtKB-KW"/>
</dbReference>
<keyword evidence="8" id="KW-1185">Reference proteome</keyword>
<dbReference type="EMBL" id="FNGS01000004">
    <property type="protein sequence ID" value="SDM09165.1"/>
    <property type="molecule type" value="Genomic_DNA"/>
</dbReference>
<evidence type="ECO:0000256" key="3">
    <source>
        <dbReference type="ARBA" id="ARBA00023082"/>
    </source>
</evidence>
<dbReference type="STRING" id="563176.SAMN04488090_2588"/>
<dbReference type="SUPFAM" id="SSF88946">
    <property type="entry name" value="Sigma2 domain of RNA polymerase sigma factors"/>
    <property type="match status" value="1"/>
</dbReference>
<sequence>MKAVVFQPENRFGTFNSLVKVYERKLHYHIRRYVRDPEDARDVTQDTLLKIWQGLPQFRGDSQLFSWMYRIATHEALNFLRRQKHHLLVPADGEMMETRGAFADVDTTWNGEDVSLWLGQAIDTLPEKQRMVFRLRYFSELPYEEIANRTGTSVGALKANYHLAVQKVEKFILSRRNDF</sequence>
<evidence type="ECO:0000259" key="5">
    <source>
        <dbReference type="Pfam" id="PF04542"/>
    </source>
</evidence>
<accession>A0A1G9QFS8</accession>
<dbReference type="PANTHER" id="PTHR43133:SF51">
    <property type="entry name" value="RNA POLYMERASE SIGMA FACTOR"/>
    <property type="match status" value="1"/>
</dbReference>
<keyword evidence="3" id="KW-0731">Sigma factor</keyword>
<dbReference type="SUPFAM" id="SSF88659">
    <property type="entry name" value="Sigma3 and sigma4 domains of RNA polymerase sigma factors"/>
    <property type="match status" value="1"/>
</dbReference>